<dbReference type="Proteomes" id="UP001176941">
    <property type="component" value="Chromosome 2"/>
</dbReference>
<protein>
    <submittedName>
        <fullName evidence="1">Uncharacterized protein</fullName>
    </submittedName>
</protein>
<evidence type="ECO:0000313" key="2">
    <source>
        <dbReference type="Proteomes" id="UP001176941"/>
    </source>
</evidence>
<keyword evidence="2" id="KW-1185">Reference proteome</keyword>
<dbReference type="EMBL" id="OX459938">
    <property type="protein sequence ID" value="CAI9160570.1"/>
    <property type="molecule type" value="Genomic_DNA"/>
</dbReference>
<gene>
    <name evidence="1" type="ORF">MRATA1EN1_LOCUS9532</name>
</gene>
<reference evidence="1" key="1">
    <citation type="submission" date="2023-04" db="EMBL/GenBank/DDBJ databases">
        <authorList>
            <consortium name="ELIXIR-Norway"/>
        </authorList>
    </citation>
    <scope>NUCLEOTIDE SEQUENCE [LARGE SCALE GENOMIC DNA]</scope>
</reference>
<evidence type="ECO:0000313" key="1">
    <source>
        <dbReference type="EMBL" id="CAI9160570.1"/>
    </source>
</evidence>
<sequence length="151" mass="17477">MPSALGVPIPNYWTIREIPHAEMLNAHRKPHTADLKPWKETANGYPPQTSFRTAVFCCALPGRCNASKERTPHKKEEIHTTCISLLPKKCLNLFYWRVHSKTLERQKAQVAETFKKTLKLLKCKRISFPSDSKDTEHRCGRIRLTPLEEKK</sequence>
<accession>A0ABN8YG85</accession>
<organism evidence="1 2">
    <name type="scientific">Rangifer tarandus platyrhynchus</name>
    <name type="common">Svalbard reindeer</name>
    <dbReference type="NCBI Taxonomy" id="3082113"/>
    <lineage>
        <taxon>Eukaryota</taxon>
        <taxon>Metazoa</taxon>
        <taxon>Chordata</taxon>
        <taxon>Craniata</taxon>
        <taxon>Vertebrata</taxon>
        <taxon>Euteleostomi</taxon>
        <taxon>Mammalia</taxon>
        <taxon>Eutheria</taxon>
        <taxon>Laurasiatheria</taxon>
        <taxon>Artiodactyla</taxon>
        <taxon>Ruminantia</taxon>
        <taxon>Pecora</taxon>
        <taxon>Cervidae</taxon>
        <taxon>Odocoileinae</taxon>
        <taxon>Rangifer</taxon>
    </lineage>
</organism>
<proteinExistence type="predicted"/>
<name>A0ABN8YG85_RANTA</name>